<keyword evidence="4" id="KW-0539">Nucleus</keyword>
<evidence type="ECO:0000256" key="2">
    <source>
        <dbReference type="ARBA" id="ARBA00023016"/>
    </source>
</evidence>
<evidence type="ECO:0000256" key="6">
    <source>
        <dbReference type="SAM" id="Coils"/>
    </source>
</evidence>
<feature type="domain" description="HSF-type DNA-binding" evidence="7">
    <location>
        <begin position="51"/>
        <end position="122"/>
    </location>
</feature>
<dbReference type="GO" id="GO:0034605">
    <property type="term" value="P:cellular response to heat"/>
    <property type="evidence" value="ECO:0007669"/>
    <property type="project" value="TreeGrafter"/>
</dbReference>
<dbReference type="InterPro" id="IPR036388">
    <property type="entry name" value="WH-like_DNA-bd_sf"/>
</dbReference>
<dbReference type="GO" id="GO:0005634">
    <property type="term" value="C:nucleus"/>
    <property type="evidence" value="ECO:0007669"/>
    <property type="project" value="UniProtKB-SubCell"/>
</dbReference>
<reference evidence="8 9" key="1">
    <citation type="submission" date="2022-01" db="EMBL/GenBank/DDBJ databases">
        <authorList>
            <person name="Xiong W."/>
            <person name="Schranz E."/>
        </authorList>
    </citation>
    <scope>NUCLEOTIDE SEQUENCE [LARGE SCALE GENOMIC DNA]</scope>
</reference>
<dbReference type="GO" id="GO:0000978">
    <property type="term" value="F:RNA polymerase II cis-regulatory region sequence-specific DNA binding"/>
    <property type="evidence" value="ECO:0007669"/>
    <property type="project" value="TreeGrafter"/>
</dbReference>
<evidence type="ECO:0000256" key="1">
    <source>
        <dbReference type="ARBA" id="ARBA00004123"/>
    </source>
</evidence>
<name>A0AAU9PPE8_9ASTR</name>
<dbReference type="PANTHER" id="PTHR10015">
    <property type="entry name" value="HEAT SHOCK TRANSCRIPTION FACTOR"/>
    <property type="match status" value="1"/>
</dbReference>
<dbReference type="GO" id="GO:0006357">
    <property type="term" value="P:regulation of transcription by RNA polymerase II"/>
    <property type="evidence" value="ECO:0007669"/>
    <property type="project" value="TreeGrafter"/>
</dbReference>
<dbReference type="GO" id="GO:0003700">
    <property type="term" value="F:DNA-binding transcription factor activity"/>
    <property type="evidence" value="ECO:0007669"/>
    <property type="project" value="InterPro"/>
</dbReference>
<dbReference type="Gene3D" id="1.10.10.10">
    <property type="entry name" value="Winged helix-like DNA-binding domain superfamily/Winged helix DNA-binding domain"/>
    <property type="match status" value="1"/>
</dbReference>
<comment type="caution">
    <text evidence="8">The sequence shown here is derived from an EMBL/GenBank/DDBJ whole genome shotgun (WGS) entry which is preliminary data.</text>
</comment>
<keyword evidence="2" id="KW-0346">Stress response</keyword>
<evidence type="ECO:0000256" key="3">
    <source>
        <dbReference type="ARBA" id="ARBA00023125"/>
    </source>
</evidence>
<dbReference type="Pfam" id="PF00447">
    <property type="entry name" value="HSF_DNA-bind"/>
    <property type="match status" value="1"/>
</dbReference>
<evidence type="ECO:0000259" key="7">
    <source>
        <dbReference type="SMART" id="SM00415"/>
    </source>
</evidence>
<evidence type="ECO:0000256" key="4">
    <source>
        <dbReference type="ARBA" id="ARBA00023242"/>
    </source>
</evidence>
<dbReference type="PANTHER" id="PTHR10015:SF463">
    <property type="entry name" value="HEAT SHOCK TRANSCRIPTION FACTOR A3-RELATED"/>
    <property type="match status" value="1"/>
</dbReference>
<dbReference type="InterPro" id="IPR036390">
    <property type="entry name" value="WH_DNA-bd_sf"/>
</dbReference>
<comment type="subcellular location">
    <subcellularLocation>
        <location evidence="1">Nucleus</location>
    </subcellularLocation>
</comment>
<proteinExistence type="inferred from homology"/>
<keyword evidence="6" id="KW-0175">Coiled coil</keyword>
<accession>A0AAU9PPE8</accession>
<evidence type="ECO:0000313" key="8">
    <source>
        <dbReference type="EMBL" id="CAH1452114.1"/>
    </source>
</evidence>
<sequence>MDHRPYKRSLSSPSYRPHGSHPLRFENAVVEIDEGDVHHLPQPLDCLIGTPIPPFLSKTYDLVDDPRLNHIISWSDNGASFIVWDPVEFARGFRKIDTDRWEFACESFLKGKRHLLKNIKRRKSQQIEEWNSNSNSIENEVERLQKEKMEMMQEVMKLQQQQRGTHEYMESVNEKLQAAENRQKLMISSLAKAFKIPTLLRNRISSQRRVRKFVKHQSHDQDLGFDPIPVDDNVWNPDSDSGLKSIDLHELGQPKDLTKESAVVLDDCVVKQEDIWSLDFETIAGIPHSNDWNDVGIPHSDELAEFGGGDFSDFWDLAASGGEHGETSKNQYGF</sequence>
<keyword evidence="9" id="KW-1185">Reference proteome</keyword>
<dbReference type="AlphaFoldDB" id="A0AAU9PPE8"/>
<keyword evidence="3" id="KW-0238">DNA-binding</keyword>
<protein>
    <recommendedName>
        <fullName evidence="7">HSF-type DNA-binding domain-containing protein</fullName>
    </recommendedName>
</protein>
<dbReference type="SUPFAM" id="SSF46785">
    <property type="entry name" value="Winged helix' DNA-binding domain"/>
    <property type="match status" value="1"/>
</dbReference>
<dbReference type="SMART" id="SM00415">
    <property type="entry name" value="HSF"/>
    <property type="match status" value="1"/>
</dbReference>
<evidence type="ECO:0000313" key="9">
    <source>
        <dbReference type="Proteomes" id="UP001157418"/>
    </source>
</evidence>
<dbReference type="EMBL" id="CAKMRJ010005745">
    <property type="protein sequence ID" value="CAH1452114.1"/>
    <property type="molecule type" value="Genomic_DNA"/>
</dbReference>
<gene>
    <name evidence="8" type="ORF">LVIROSA_LOCUS37435</name>
</gene>
<organism evidence="8 9">
    <name type="scientific">Lactuca virosa</name>
    <dbReference type="NCBI Taxonomy" id="75947"/>
    <lineage>
        <taxon>Eukaryota</taxon>
        <taxon>Viridiplantae</taxon>
        <taxon>Streptophyta</taxon>
        <taxon>Embryophyta</taxon>
        <taxon>Tracheophyta</taxon>
        <taxon>Spermatophyta</taxon>
        <taxon>Magnoliopsida</taxon>
        <taxon>eudicotyledons</taxon>
        <taxon>Gunneridae</taxon>
        <taxon>Pentapetalae</taxon>
        <taxon>asterids</taxon>
        <taxon>campanulids</taxon>
        <taxon>Asterales</taxon>
        <taxon>Asteraceae</taxon>
        <taxon>Cichorioideae</taxon>
        <taxon>Cichorieae</taxon>
        <taxon>Lactucinae</taxon>
        <taxon>Lactuca</taxon>
    </lineage>
</organism>
<feature type="coiled-coil region" evidence="6">
    <location>
        <begin position="120"/>
        <end position="161"/>
    </location>
</feature>
<evidence type="ECO:0000256" key="5">
    <source>
        <dbReference type="RuleBase" id="RU004020"/>
    </source>
</evidence>
<comment type="similarity">
    <text evidence="5">Belongs to the HSF family.</text>
</comment>
<dbReference type="InterPro" id="IPR000232">
    <property type="entry name" value="HSF_DNA-bd"/>
</dbReference>
<dbReference type="Proteomes" id="UP001157418">
    <property type="component" value="Unassembled WGS sequence"/>
</dbReference>